<name>A0ACC3CUB3_9PEZI</name>
<comment type="caution">
    <text evidence="1">The sequence shown here is derived from an EMBL/GenBank/DDBJ whole genome shotgun (WGS) entry which is preliminary data.</text>
</comment>
<evidence type="ECO:0000313" key="1">
    <source>
        <dbReference type="EMBL" id="KAK3044624.1"/>
    </source>
</evidence>
<keyword evidence="2" id="KW-1185">Reference proteome</keyword>
<protein>
    <submittedName>
        <fullName evidence="1">Uncharacterized protein</fullName>
    </submittedName>
</protein>
<feature type="non-terminal residue" evidence="1">
    <location>
        <position position="1"/>
    </location>
</feature>
<organism evidence="1 2">
    <name type="scientific">Coniosporium uncinatum</name>
    <dbReference type="NCBI Taxonomy" id="93489"/>
    <lineage>
        <taxon>Eukaryota</taxon>
        <taxon>Fungi</taxon>
        <taxon>Dikarya</taxon>
        <taxon>Ascomycota</taxon>
        <taxon>Pezizomycotina</taxon>
        <taxon>Dothideomycetes</taxon>
        <taxon>Dothideomycetes incertae sedis</taxon>
        <taxon>Coniosporium</taxon>
    </lineage>
</organism>
<gene>
    <name evidence="1" type="ORF">LTS18_000788</name>
</gene>
<dbReference type="EMBL" id="JAWDJW010011690">
    <property type="protein sequence ID" value="KAK3044624.1"/>
    <property type="molecule type" value="Genomic_DNA"/>
</dbReference>
<dbReference type="Proteomes" id="UP001186974">
    <property type="component" value="Unassembled WGS sequence"/>
</dbReference>
<sequence length="88" mass="9628">GGQILSREELTKDEKVRRRRREKERLKKAGVQGDGLRKSAKQQEKSNVVGDLKKGGVKVIGKKGRVTDVEGKEVKEGGGRISAGAFKL</sequence>
<evidence type="ECO:0000313" key="2">
    <source>
        <dbReference type="Proteomes" id="UP001186974"/>
    </source>
</evidence>
<reference evidence="1" key="1">
    <citation type="submission" date="2024-09" db="EMBL/GenBank/DDBJ databases">
        <title>Black Yeasts Isolated from many extreme environments.</title>
        <authorList>
            <person name="Coleine C."/>
            <person name="Stajich J.E."/>
            <person name="Selbmann L."/>
        </authorList>
    </citation>
    <scope>NUCLEOTIDE SEQUENCE</scope>
    <source>
        <strain evidence="1">CCFEE 5737</strain>
    </source>
</reference>
<accession>A0ACC3CUB3</accession>
<proteinExistence type="predicted"/>